<gene>
    <name evidence="1" type="ORF">ES319_A11G089100v1</name>
</gene>
<evidence type="ECO:0000313" key="1">
    <source>
        <dbReference type="EMBL" id="KAB2056222.1"/>
    </source>
</evidence>
<dbReference type="Proteomes" id="UP000327439">
    <property type="component" value="Chromosome A11"/>
</dbReference>
<sequence length="130" mass="15131">MSSFAPDISTKGFYDLYQKTTGIDLWNSFFSSFSLQQWRLGSVGSVPALKNTSKFIKSGSTLLIQIMMDALLEMMQSSFLVCQIYRDQISSRCGQLLILRDRDFLVSKNLFLLCSWFRWRKKVIKYHMIS</sequence>
<accession>A0A5J5TKT6</accession>
<reference evidence="2" key="1">
    <citation type="journal article" date="2020" name="Nat. Genet.">
        <title>Genomic diversifications of five Gossypium allopolyploid species and their impact on cotton improvement.</title>
        <authorList>
            <person name="Chen Z.J."/>
            <person name="Sreedasyam A."/>
            <person name="Ando A."/>
            <person name="Song Q."/>
            <person name="De Santiago L.M."/>
            <person name="Hulse-Kemp A.M."/>
            <person name="Ding M."/>
            <person name="Ye W."/>
            <person name="Kirkbride R.C."/>
            <person name="Jenkins J."/>
            <person name="Plott C."/>
            <person name="Lovell J."/>
            <person name="Lin Y.M."/>
            <person name="Vaughn R."/>
            <person name="Liu B."/>
            <person name="Simpson S."/>
            <person name="Scheffler B.E."/>
            <person name="Wen L."/>
            <person name="Saski C.A."/>
            <person name="Grover C.E."/>
            <person name="Hu G."/>
            <person name="Conover J.L."/>
            <person name="Carlson J.W."/>
            <person name="Shu S."/>
            <person name="Boston L.B."/>
            <person name="Williams M."/>
            <person name="Peterson D.G."/>
            <person name="McGee K."/>
            <person name="Jones D.C."/>
            <person name="Wendel J.F."/>
            <person name="Stelly D.M."/>
            <person name="Grimwood J."/>
            <person name="Schmutz J."/>
        </authorList>
    </citation>
    <scope>NUCLEOTIDE SEQUENCE [LARGE SCALE GENOMIC DNA]</scope>
    <source>
        <strain evidence="2">cv. 3-79</strain>
    </source>
</reference>
<proteinExistence type="predicted"/>
<name>A0A5J5TKT6_GOSBA</name>
<organism evidence="1 2">
    <name type="scientific">Gossypium barbadense</name>
    <name type="common">Sea Island cotton</name>
    <name type="synonym">Hibiscus barbadensis</name>
    <dbReference type="NCBI Taxonomy" id="3634"/>
    <lineage>
        <taxon>Eukaryota</taxon>
        <taxon>Viridiplantae</taxon>
        <taxon>Streptophyta</taxon>
        <taxon>Embryophyta</taxon>
        <taxon>Tracheophyta</taxon>
        <taxon>Spermatophyta</taxon>
        <taxon>Magnoliopsida</taxon>
        <taxon>eudicotyledons</taxon>
        <taxon>Gunneridae</taxon>
        <taxon>Pentapetalae</taxon>
        <taxon>rosids</taxon>
        <taxon>malvids</taxon>
        <taxon>Malvales</taxon>
        <taxon>Malvaceae</taxon>
        <taxon>Malvoideae</taxon>
        <taxon>Gossypium</taxon>
    </lineage>
</organism>
<evidence type="ECO:0000313" key="2">
    <source>
        <dbReference type="Proteomes" id="UP000327439"/>
    </source>
</evidence>
<dbReference type="EMBL" id="CM018212">
    <property type="protein sequence ID" value="KAB2056222.1"/>
    <property type="molecule type" value="Genomic_DNA"/>
</dbReference>
<protein>
    <submittedName>
        <fullName evidence="1">Uncharacterized protein</fullName>
    </submittedName>
</protein>
<dbReference type="AlphaFoldDB" id="A0A5J5TKT6"/>
<keyword evidence="2" id="KW-1185">Reference proteome</keyword>